<name>A0A0F8XVW9_9ZZZZ</name>
<organism evidence="1">
    <name type="scientific">marine sediment metagenome</name>
    <dbReference type="NCBI Taxonomy" id="412755"/>
    <lineage>
        <taxon>unclassified sequences</taxon>
        <taxon>metagenomes</taxon>
        <taxon>ecological metagenomes</taxon>
    </lineage>
</organism>
<accession>A0A0F8XVW9</accession>
<reference evidence="1" key="1">
    <citation type="journal article" date="2015" name="Nature">
        <title>Complex archaea that bridge the gap between prokaryotes and eukaryotes.</title>
        <authorList>
            <person name="Spang A."/>
            <person name="Saw J.H."/>
            <person name="Jorgensen S.L."/>
            <person name="Zaremba-Niedzwiedzka K."/>
            <person name="Martijn J."/>
            <person name="Lind A.E."/>
            <person name="van Eijk R."/>
            <person name="Schleper C."/>
            <person name="Guy L."/>
            <person name="Ettema T.J."/>
        </authorList>
    </citation>
    <scope>NUCLEOTIDE SEQUENCE</scope>
</reference>
<proteinExistence type="predicted"/>
<comment type="caution">
    <text evidence="1">The sequence shown here is derived from an EMBL/GenBank/DDBJ whole genome shotgun (WGS) entry which is preliminary data.</text>
</comment>
<sequence>MRKDHQLKVDCTTQEYELMRDENGQAMY</sequence>
<feature type="non-terminal residue" evidence="1">
    <location>
        <position position="28"/>
    </location>
</feature>
<evidence type="ECO:0000313" key="1">
    <source>
        <dbReference type="EMBL" id="KKK46139.1"/>
    </source>
</evidence>
<protein>
    <submittedName>
        <fullName evidence="1">Uncharacterized protein</fullName>
    </submittedName>
</protein>
<dbReference type="AlphaFoldDB" id="A0A0F8XVW9"/>
<gene>
    <name evidence="1" type="ORF">LCGC14_3164330</name>
</gene>
<dbReference type="EMBL" id="LAZR01070032">
    <property type="protein sequence ID" value="KKK46139.1"/>
    <property type="molecule type" value="Genomic_DNA"/>
</dbReference>